<reference evidence="2 3" key="1">
    <citation type="submission" date="2019-04" db="EMBL/GenBank/DDBJ databases">
        <title>Genome sequence of Pelagicola litoralis CL-ES2.</title>
        <authorList>
            <person name="Cao J."/>
        </authorList>
    </citation>
    <scope>NUCLEOTIDE SEQUENCE [LARGE SCALE GENOMIC DNA]</scope>
    <source>
        <strain evidence="2 3">CL-ES2</strain>
    </source>
</reference>
<evidence type="ECO:0000256" key="1">
    <source>
        <dbReference type="SAM" id="MobiDB-lite"/>
    </source>
</evidence>
<accession>A0A4U7MSJ8</accession>
<sequence>MLIADCKGCSYLHWAIGIGLGVRCTHPEHRIDAQPPMPLISAVTNCQFYKAQEADHKSKNSAEKGCRMKQDEKQGLSAHEQASEVSDEGAGNGPDCVVGKQLPAPALLAIEPLARLDQERVRAELSKNQVWLFNYSIIKLDAPDLAKILENWLQALEVTIFPLRIDSIELTFARPLAKGTPTVDGAEAFITFARTCSKLIERVAPEEPTTIHLFWSHRMPSMSDCLNDWRLDLDPIRVEANEAVEQLIRDLDCWLRGMHSFSINLHHQGVGAS</sequence>
<dbReference type="Proteomes" id="UP000306575">
    <property type="component" value="Unassembled WGS sequence"/>
</dbReference>
<evidence type="ECO:0000313" key="2">
    <source>
        <dbReference type="EMBL" id="TKZ15768.1"/>
    </source>
</evidence>
<dbReference type="RefSeq" id="WP_138017544.1">
    <property type="nucleotide sequence ID" value="NZ_SULI01000038.1"/>
</dbReference>
<organism evidence="2 3">
    <name type="scientific">Shimia litoralis</name>
    <dbReference type="NCBI Taxonomy" id="420403"/>
    <lineage>
        <taxon>Bacteria</taxon>
        <taxon>Pseudomonadati</taxon>
        <taxon>Pseudomonadota</taxon>
        <taxon>Alphaproteobacteria</taxon>
        <taxon>Rhodobacterales</taxon>
        <taxon>Roseobacteraceae</taxon>
    </lineage>
</organism>
<dbReference type="EMBL" id="SULI01000038">
    <property type="protein sequence ID" value="TKZ15768.1"/>
    <property type="molecule type" value="Genomic_DNA"/>
</dbReference>
<proteinExistence type="predicted"/>
<protein>
    <submittedName>
        <fullName evidence="2">Uncharacterized protein</fullName>
    </submittedName>
</protein>
<dbReference type="OrthoDB" id="10007124at2"/>
<dbReference type="AlphaFoldDB" id="A0A4U7MSJ8"/>
<name>A0A4U7MSJ8_9RHOB</name>
<comment type="caution">
    <text evidence="2">The sequence shown here is derived from an EMBL/GenBank/DDBJ whole genome shotgun (WGS) entry which is preliminary data.</text>
</comment>
<gene>
    <name evidence="2" type="ORF">FAP39_16855</name>
</gene>
<evidence type="ECO:0000313" key="3">
    <source>
        <dbReference type="Proteomes" id="UP000306575"/>
    </source>
</evidence>
<feature type="region of interest" description="Disordered" evidence="1">
    <location>
        <begin position="59"/>
        <end position="91"/>
    </location>
</feature>
<feature type="compositionally biased region" description="Basic and acidic residues" evidence="1">
    <location>
        <begin position="59"/>
        <end position="74"/>
    </location>
</feature>
<keyword evidence="3" id="KW-1185">Reference proteome</keyword>